<dbReference type="Gene3D" id="2.40.50.1020">
    <property type="entry name" value="LytTr DNA-binding domain"/>
    <property type="match status" value="1"/>
</dbReference>
<feature type="transmembrane region" description="Helical" evidence="1">
    <location>
        <begin position="110"/>
        <end position="127"/>
    </location>
</feature>
<sequence>MKPSQFLNHFIVRNLLGLTGLLLAHYLSDLYAIGERPGFARLSPYLYLVLLYGWIVFHNRILFERQFLQGRKAVYFGWLFLLMTLGSFNLNFILLTQFNISRSLPYLVNFWVYTVTGLGVYVTYRFLGARQKDAGQPVLVPPVARVETDYFSCMVEGDRQMIPHADIHYIESLENYLKVITKSKTYVTRLTMKEAEERLPKRQFVRISRSNIVNTMHVDRMETDTIWIGPKEFPIGKVYKRYVADQFRGVRGDGSYS</sequence>
<dbReference type="GO" id="GO:0000156">
    <property type="term" value="F:phosphorelay response regulator activity"/>
    <property type="evidence" value="ECO:0007669"/>
    <property type="project" value="InterPro"/>
</dbReference>
<dbReference type="Proteomes" id="UP000002028">
    <property type="component" value="Chromosome"/>
</dbReference>
<keyword evidence="4" id="KW-1185">Reference proteome</keyword>
<dbReference type="InterPro" id="IPR007492">
    <property type="entry name" value="LytTR_DNA-bd_dom"/>
</dbReference>
<dbReference type="HOGENOM" id="CLU_1081452_0_0_10"/>
<dbReference type="AlphaFoldDB" id="D2QU44"/>
<reference evidence="3 4" key="1">
    <citation type="journal article" date="2010" name="Stand. Genomic Sci.">
        <title>Complete genome sequence of Spirosoma linguale type strain (1).</title>
        <authorList>
            <person name="Lail K."/>
            <person name="Sikorski J."/>
            <person name="Saunders E."/>
            <person name="Lapidus A."/>
            <person name="Glavina Del Rio T."/>
            <person name="Copeland A."/>
            <person name="Tice H."/>
            <person name="Cheng J.-F."/>
            <person name="Lucas S."/>
            <person name="Nolan M."/>
            <person name="Bruce D."/>
            <person name="Goodwin L."/>
            <person name="Pitluck S."/>
            <person name="Ivanova N."/>
            <person name="Mavromatis K."/>
            <person name="Ovchinnikova G."/>
            <person name="Pati A."/>
            <person name="Chen A."/>
            <person name="Palaniappan K."/>
            <person name="Land M."/>
            <person name="Hauser L."/>
            <person name="Chang Y.-J."/>
            <person name="Jeffries C.D."/>
            <person name="Chain P."/>
            <person name="Brettin T."/>
            <person name="Detter J.C."/>
            <person name="Schuetze A."/>
            <person name="Rohde M."/>
            <person name="Tindall B.J."/>
            <person name="Goeker M."/>
            <person name="Bristow J."/>
            <person name="Eisen J.A."/>
            <person name="Markowitz V."/>
            <person name="Hugenholtz P."/>
            <person name="Kyrpides N.C."/>
            <person name="Klenk H.-P."/>
            <person name="Chen F."/>
        </authorList>
    </citation>
    <scope>NUCLEOTIDE SEQUENCE [LARGE SCALE GENOMIC DNA]</scope>
    <source>
        <strain evidence="4">ATCC 33905 / DSM 74 / LMG 10896 / Claus 1</strain>
    </source>
</reference>
<evidence type="ECO:0000313" key="3">
    <source>
        <dbReference type="EMBL" id="ADB42326.1"/>
    </source>
</evidence>
<feature type="transmembrane region" description="Helical" evidence="1">
    <location>
        <begin position="75"/>
        <end position="98"/>
    </location>
</feature>
<evidence type="ECO:0000259" key="2">
    <source>
        <dbReference type="PROSITE" id="PS50930"/>
    </source>
</evidence>
<dbReference type="STRING" id="504472.Slin_6368"/>
<dbReference type="SMART" id="SM00850">
    <property type="entry name" value="LytTR"/>
    <property type="match status" value="1"/>
</dbReference>
<feature type="domain" description="HTH LytTR-type" evidence="2">
    <location>
        <begin position="151"/>
        <end position="224"/>
    </location>
</feature>
<accession>D2QU44</accession>
<protein>
    <submittedName>
        <fullName evidence="3">Response regulator receiver protein</fullName>
    </submittedName>
</protein>
<dbReference type="PANTHER" id="PTHR37299:SF1">
    <property type="entry name" value="STAGE 0 SPORULATION PROTEIN A HOMOLOG"/>
    <property type="match status" value="1"/>
</dbReference>
<dbReference type="EMBL" id="CP001769">
    <property type="protein sequence ID" value="ADB42326.1"/>
    <property type="molecule type" value="Genomic_DNA"/>
</dbReference>
<keyword evidence="1" id="KW-1133">Transmembrane helix</keyword>
<dbReference type="KEGG" id="sli:Slin_6368"/>
<dbReference type="GO" id="GO:0003677">
    <property type="term" value="F:DNA binding"/>
    <property type="evidence" value="ECO:0007669"/>
    <property type="project" value="InterPro"/>
</dbReference>
<dbReference type="Pfam" id="PF04397">
    <property type="entry name" value="LytTR"/>
    <property type="match status" value="1"/>
</dbReference>
<feature type="transmembrane region" description="Helical" evidence="1">
    <location>
        <begin position="12"/>
        <end position="33"/>
    </location>
</feature>
<dbReference type="eggNOG" id="COG3279">
    <property type="taxonomic scope" value="Bacteria"/>
</dbReference>
<feature type="transmembrane region" description="Helical" evidence="1">
    <location>
        <begin position="45"/>
        <end position="63"/>
    </location>
</feature>
<gene>
    <name evidence="3" type="ordered locus">Slin_6368</name>
</gene>
<proteinExistence type="predicted"/>
<dbReference type="PROSITE" id="PS50930">
    <property type="entry name" value="HTH_LYTTR"/>
    <property type="match status" value="1"/>
</dbReference>
<dbReference type="RefSeq" id="WP_012930810.1">
    <property type="nucleotide sequence ID" value="NC_013730.1"/>
</dbReference>
<name>D2QU44_SPILD</name>
<evidence type="ECO:0000256" key="1">
    <source>
        <dbReference type="SAM" id="Phobius"/>
    </source>
</evidence>
<dbReference type="PANTHER" id="PTHR37299">
    <property type="entry name" value="TRANSCRIPTIONAL REGULATOR-RELATED"/>
    <property type="match status" value="1"/>
</dbReference>
<keyword evidence="1" id="KW-0812">Transmembrane</keyword>
<evidence type="ECO:0000313" key="4">
    <source>
        <dbReference type="Proteomes" id="UP000002028"/>
    </source>
</evidence>
<organism evidence="3 4">
    <name type="scientific">Spirosoma linguale (strain ATCC 33905 / DSM 74 / LMG 10896 / Claus 1)</name>
    <dbReference type="NCBI Taxonomy" id="504472"/>
    <lineage>
        <taxon>Bacteria</taxon>
        <taxon>Pseudomonadati</taxon>
        <taxon>Bacteroidota</taxon>
        <taxon>Cytophagia</taxon>
        <taxon>Cytophagales</taxon>
        <taxon>Cytophagaceae</taxon>
        <taxon>Spirosoma</taxon>
    </lineage>
</organism>
<keyword evidence="1" id="KW-0472">Membrane</keyword>
<dbReference type="InterPro" id="IPR046947">
    <property type="entry name" value="LytR-like"/>
</dbReference>